<dbReference type="AlphaFoldDB" id="A0A974A6M0"/>
<sequence>MRIIPDLSGGLPSVHICSISPDDAPQAHPDSLNEKGAIALAKWLEQFWHGKGYLAARFWAEPIGERFAKIGTHDLYRVSCNLVNGLPPRYRDATN</sequence>
<reference evidence="1" key="1">
    <citation type="submission" date="2020-06" db="EMBL/GenBank/DDBJ databases">
        <title>Whole Genome Sequence of Bradyrhizobium sp. Strain 1S1.</title>
        <authorList>
            <person name="Bromfield E.S.P."/>
            <person name="Cloutier S."/>
        </authorList>
    </citation>
    <scope>NUCLEOTIDE SEQUENCE [LARGE SCALE GENOMIC DNA]</scope>
    <source>
        <strain evidence="1">1S1</strain>
    </source>
</reference>
<organism evidence="1">
    <name type="scientific">Bradyrhizobium septentrionale</name>
    <dbReference type="NCBI Taxonomy" id="1404411"/>
    <lineage>
        <taxon>Bacteria</taxon>
        <taxon>Pseudomonadati</taxon>
        <taxon>Pseudomonadota</taxon>
        <taxon>Alphaproteobacteria</taxon>
        <taxon>Hyphomicrobiales</taxon>
        <taxon>Nitrobacteraceae</taxon>
        <taxon>Bradyrhizobium</taxon>
    </lineage>
</organism>
<name>A0A974A6M0_9BRAD</name>
<protein>
    <submittedName>
        <fullName evidence="1">Uncharacterized protein</fullName>
    </submittedName>
</protein>
<proteinExistence type="predicted"/>
<evidence type="ECO:0000313" key="1">
    <source>
        <dbReference type="EMBL" id="NVI50458.1"/>
    </source>
</evidence>
<comment type="caution">
    <text evidence="1">The sequence shown here is derived from an EMBL/GenBank/DDBJ whole genome shotgun (WGS) entry which is preliminary data.</text>
</comment>
<gene>
    <name evidence="1" type="ORF">HAP48_048290</name>
</gene>
<dbReference type="EMBL" id="JAAOLE020000002">
    <property type="protein sequence ID" value="NVI50458.1"/>
    <property type="molecule type" value="Genomic_DNA"/>
</dbReference>
<accession>A0A974A6M0</accession>
<dbReference type="RefSeq" id="WP_166217284.1">
    <property type="nucleotide sequence ID" value="NZ_CP088284.1"/>
</dbReference>